<dbReference type="PANTHER" id="PTHR48043">
    <property type="entry name" value="EG:EG0003.4 PROTEIN-RELATED"/>
    <property type="match status" value="1"/>
</dbReference>
<dbReference type="Proteomes" id="UP000887574">
    <property type="component" value="Unplaced"/>
</dbReference>
<comment type="catalytic activity">
    <reaction evidence="4 6">
        <text>glucuronate acceptor + UDP-alpha-D-glucuronate = acceptor beta-D-glucuronoside + UDP + H(+)</text>
        <dbReference type="Rhea" id="RHEA:21032"/>
        <dbReference type="ChEBI" id="CHEBI:15378"/>
        <dbReference type="ChEBI" id="CHEBI:58052"/>
        <dbReference type="ChEBI" id="CHEBI:58223"/>
        <dbReference type="ChEBI" id="CHEBI:132367"/>
        <dbReference type="ChEBI" id="CHEBI:132368"/>
        <dbReference type="EC" id="2.4.1.17"/>
    </reaction>
</comment>
<evidence type="ECO:0000256" key="2">
    <source>
        <dbReference type="ARBA" id="ARBA00022676"/>
    </source>
</evidence>
<dbReference type="CDD" id="cd03784">
    <property type="entry name" value="GT1_Gtf-like"/>
    <property type="match status" value="1"/>
</dbReference>
<dbReference type="EC" id="2.4.1.17" evidence="6"/>
<dbReference type="PROSITE" id="PS00375">
    <property type="entry name" value="UDPGT"/>
    <property type="match status" value="1"/>
</dbReference>
<keyword evidence="2 5" id="KW-0328">Glycosyltransferase</keyword>
<protein>
    <recommendedName>
        <fullName evidence="6">UDP-glucuronosyltransferase</fullName>
        <ecNumber evidence="6">2.4.1.17</ecNumber>
    </recommendedName>
</protein>
<dbReference type="WBParaSite" id="jg24358">
    <property type="protein sequence ID" value="jg24358"/>
    <property type="gene ID" value="jg24358"/>
</dbReference>
<name>A0A915DWC5_9BILA</name>
<dbReference type="InterPro" id="IPR002213">
    <property type="entry name" value="UDP_glucos_trans"/>
</dbReference>
<sequence length="295" mass="33108">MLDRKDPFAGVQNSLRGFSDFVELQAGCCEDLVDNKALMTQLEAENYDSRSFSYSLIFCCKRNVRNTYFSSYVPNMKLTQPIISKAFGADFPSLKEITKNFSLVFVNSNEFFELPHPISNKVQYVGGIVKSEAKPISHEVKSILDNSESGKSYLTAFAHFPTYDFIWKLKPGDNESAMFSSTPNVHVVHWFDQKAVLEHPKVKAFMTHCGLNSINEAALAAVPMIGIPLFADQLYNAAIMINKGIGVFVPIQSTNDPEVLIEALDKKKLKNSPFTPEEKFVKWVEFAAEFPTSMS</sequence>
<proteinExistence type="inferred from homology"/>
<dbReference type="InterPro" id="IPR035595">
    <property type="entry name" value="UDP_glycos_trans_CS"/>
</dbReference>
<evidence type="ECO:0000256" key="5">
    <source>
        <dbReference type="RuleBase" id="RU003718"/>
    </source>
</evidence>
<dbReference type="InterPro" id="IPR050271">
    <property type="entry name" value="UDP-glycosyltransferase"/>
</dbReference>
<evidence type="ECO:0000256" key="1">
    <source>
        <dbReference type="ARBA" id="ARBA00009995"/>
    </source>
</evidence>
<organism evidence="7 8">
    <name type="scientific">Ditylenchus dipsaci</name>
    <dbReference type="NCBI Taxonomy" id="166011"/>
    <lineage>
        <taxon>Eukaryota</taxon>
        <taxon>Metazoa</taxon>
        <taxon>Ecdysozoa</taxon>
        <taxon>Nematoda</taxon>
        <taxon>Chromadorea</taxon>
        <taxon>Rhabditida</taxon>
        <taxon>Tylenchina</taxon>
        <taxon>Tylenchomorpha</taxon>
        <taxon>Sphaerularioidea</taxon>
        <taxon>Anguinidae</taxon>
        <taxon>Anguininae</taxon>
        <taxon>Ditylenchus</taxon>
    </lineage>
</organism>
<comment type="subcellular location">
    <subcellularLocation>
        <location evidence="6">Membrane</location>
        <topology evidence="6">Single-pass membrane protein</topology>
    </subcellularLocation>
</comment>
<dbReference type="SUPFAM" id="SSF53756">
    <property type="entry name" value="UDP-Glycosyltransferase/glycogen phosphorylase"/>
    <property type="match status" value="1"/>
</dbReference>
<evidence type="ECO:0000313" key="7">
    <source>
        <dbReference type="Proteomes" id="UP000887574"/>
    </source>
</evidence>
<dbReference type="Pfam" id="PF00201">
    <property type="entry name" value="UDPGT"/>
    <property type="match status" value="1"/>
</dbReference>
<evidence type="ECO:0000256" key="3">
    <source>
        <dbReference type="ARBA" id="ARBA00022679"/>
    </source>
</evidence>
<dbReference type="GO" id="GO:0015020">
    <property type="term" value="F:glucuronosyltransferase activity"/>
    <property type="evidence" value="ECO:0007669"/>
    <property type="project" value="UniProtKB-EC"/>
</dbReference>
<dbReference type="PANTHER" id="PTHR48043:SF145">
    <property type="entry name" value="FI06409P-RELATED"/>
    <property type="match status" value="1"/>
</dbReference>
<keyword evidence="7" id="KW-1185">Reference proteome</keyword>
<keyword evidence="3 5" id="KW-0808">Transferase</keyword>
<accession>A0A915DWC5</accession>
<reference evidence="8" key="1">
    <citation type="submission" date="2022-11" db="UniProtKB">
        <authorList>
            <consortium name="WormBaseParasite"/>
        </authorList>
    </citation>
    <scope>IDENTIFICATION</scope>
</reference>
<comment type="similarity">
    <text evidence="1 5">Belongs to the UDP-glycosyltransferase family.</text>
</comment>
<evidence type="ECO:0000256" key="6">
    <source>
        <dbReference type="RuleBase" id="RU362059"/>
    </source>
</evidence>
<dbReference type="Gene3D" id="3.40.50.2000">
    <property type="entry name" value="Glycogen Phosphorylase B"/>
    <property type="match status" value="1"/>
</dbReference>
<evidence type="ECO:0000256" key="4">
    <source>
        <dbReference type="ARBA" id="ARBA00047475"/>
    </source>
</evidence>
<dbReference type="AlphaFoldDB" id="A0A915DWC5"/>
<evidence type="ECO:0000313" key="8">
    <source>
        <dbReference type="WBParaSite" id="jg24358"/>
    </source>
</evidence>
<dbReference type="GO" id="GO:0016020">
    <property type="term" value="C:membrane"/>
    <property type="evidence" value="ECO:0007669"/>
    <property type="project" value="UniProtKB-SubCell"/>
</dbReference>